<dbReference type="STRING" id="1381753.V2XZ08"/>
<keyword evidence="5" id="KW-0560">Oxidoreductase</keyword>
<keyword evidence="6" id="KW-0408">Iron</keyword>
<dbReference type="GO" id="GO:0020037">
    <property type="term" value="F:heme binding"/>
    <property type="evidence" value="ECO:0007669"/>
    <property type="project" value="InterPro"/>
</dbReference>
<dbReference type="Pfam" id="PF00067">
    <property type="entry name" value="p450"/>
    <property type="match status" value="1"/>
</dbReference>
<sequence>MWLPERSGSSTKRCRKSKAQILSRSICLAQSWSWSIHLKRTKSCLRSDQLFIPTGQDSPWLNELVGMTFNFAFMKYGDWWREIGEKFLRAIAAAGNSTQFLVDQLPILKYLPGWLLAHVLGATAEGIAKSCVATKVLSALEAEGKRDLNREKILRNVLGTMYTAGTDTIIESFILAMVQNPEIMKPRQAAVDKIIGDERLPEFTDRRSIPCVDAILKETMVNAFQPPLHEGNESLGGTRLRH</sequence>
<dbReference type="Gene3D" id="1.10.630.10">
    <property type="entry name" value="Cytochrome P450"/>
    <property type="match status" value="1"/>
</dbReference>
<evidence type="ECO:0000256" key="3">
    <source>
        <dbReference type="ARBA" id="ARBA00022617"/>
    </source>
</evidence>
<dbReference type="OrthoDB" id="2789670at2759"/>
<organism evidence="8 9">
    <name type="scientific">Moniliophthora roreri (strain MCA 2997)</name>
    <name type="common">Cocoa frosty pod rot fungus</name>
    <name type="synonym">Crinipellis roreri</name>
    <dbReference type="NCBI Taxonomy" id="1381753"/>
    <lineage>
        <taxon>Eukaryota</taxon>
        <taxon>Fungi</taxon>
        <taxon>Dikarya</taxon>
        <taxon>Basidiomycota</taxon>
        <taxon>Agaricomycotina</taxon>
        <taxon>Agaricomycetes</taxon>
        <taxon>Agaricomycetidae</taxon>
        <taxon>Agaricales</taxon>
        <taxon>Marasmiineae</taxon>
        <taxon>Marasmiaceae</taxon>
        <taxon>Moniliophthora</taxon>
    </lineage>
</organism>
<reference evidence="8 9" key="1">
    <citation type="journal article" date="2014" name="BMC Genomics">
        <title>Genome and secretome analysis of the hemibiotrophic fungal pathogen, Moniliophthora roreri, which causes frosty pod rot disease of cacao: mechanisms of the biotrophic and necrotrophic phases.</title>
        <authorList>
            <person name="Meinhardt L.W."/>
            <person name="Costa G.G.L."/>
            <person name="Thomazella D.P.T."/>
            <person name="Teixeira P.J.P.L."/>
            <person name="Carazzolle M.F."/>
            <person name="Schuster S.C."/>
            <person name="Carlson J.E."/>
            <person name="Guiltinan M.J."/>
            <person name="Mieczkowski P."/>
            <person name="Farmer A."/>
            <person name="Ramaraj T."/>
            <person name="Crozier J."/>
            <person name="Davis R.E."/>
            <person name="Shao J."/>
            <person name="Melnick R.L."/>
            <person name="Pereira G.A.G."/>
            <person name="Bailey B.A."/>
        </authorList>
    </citation>
    <scope>NUCLEOTIDE SEQUENCE [LARGE SCALE GENOMIC DNA]</scope>
    <source>
        <strain evidence="8 9">MCA 2997</strain>
    </source>
</reference>
<proteinExistence type="inferred from homology"/>
<dbReference type="InterPro" id="IPR050364">
    <property type="entry name" value="Cytochrome_P450_fung"/>
</dbReference>
<evidence type="ECO:0000313" key="8">
    <source>
        <dbReference type="EMBL" id="ESK97745.1"/>
    </source>
</evidence>
<protein>
    <submittedName>
        <fullName evidence="8">Cytochrome p450</fullName>
    </submittedName>
</protein>
<dbReference type="Proteomes" id="UP000017559">
    <property type="component" value="Unassembled WGS sequence"/>
</dbReference>
<dbReference type="GO" id="GO:0005506">
    <property type="term" value="F:iron ion binding"/>
    <property type="evidence" value="ECO:0007669"/>
    <property type="project" value="InterPro"/>
</dbReference>
<dbReference type="GO" id="GO:0016705">
    <property type="term" value="F:oxidoreductase activity, acting on paired donors, with incorporation or reduction of molecular oxygen"/>
    <property type="evidence" value="ECO:0007669"/>
    <property type="project" value="InterPro"/>
</dbReference>
<keyword evidence="4" id="KW-0479">Metal-binding</keyword>
<gene>
    <name evidence="8" type="ORF">Moror_17371</name>
</gene>
<evidence type="ECO:0000256" key="1">
    <source>
        <dbReference type="ARBA" id="ARBA00001971"/>
    </source>
</evidence>
<name>V2XZ08_MONRO</name>
<evidence type="ECO:0000256" key="2">
    <source>
        <dbReference type="ARBA" id="ARBA00010617"/>
    </source>
</evidence>
<dbReference type="InterPro" id="IPR001128">
    <property type="entry name" value="Cyt_P450"/>
</dbReference>
<evidence type="ECO:0000256" key="6">
    <source>
        <dbReference type="ARBA" id="ARBA00023004"/>
    </source>
</evidence>
<accession>V2XZ08</accession>
<dbReference type="PANTHER" id="PTHR46300">
    <property type="entry name" value="P450, PUTATIVE (EUROFUNG)-RELATED-RELATED"/>
    <property type="match status" value="1"/>
</dbReference>
<dbReference type="InterPro" id="IPR036396">
    <property type="entry name" value="Cyt_P450_sf"/>
</dbReference>
<evidence type="ECO:0000313" key="9">
    <source>
        <dbReference type="Proteomes" id="UP000017559"/>
    </source>
</evidence>
<comment type="cofactor">
    <cofactor evidence="1">
        <name>heme</name>
        <dbReference type="ChEBI" id="CHEBI:30413"/>
    </cofactor>
</comment>
<dbReference type="EMBL" id="AWSO01000018">
    <property type="protein sequence ID" value="ESK97745.1"/>
    <property type="molecule type" value="Genomic_DNA"/>
</dbReference>
<dbReference type="PANTHER" id="PTHR46300:SF7">
    <property type="entry name" value="P450, PUTATIVE (EUROFUNG)-RELATED"/>
    <property type="match status" value="1"/>
</dbReference>
<evidence type="ECO:0000256" key="7">
    <source>
        <dbReference type="ARBA" id="ARBA00023033"/>
    </source>
</evidence>
<comment type="caution">
    <text evidence="8">The sequence shown here is derived from an EMBL/GenBank/DDBJ whole genome shotgun (WGS) entry which is preliminary data.</text>
</comment>
<dbReference type="SUPFAM" id="SSF48264">
    <property type="entry name" value="Cytochrome P450"/>
    <property type="match status" value="1"/>
</dbReference>
<evidence type="ECO:0000256" key="5">
    <source>
        <dbReference type="ARBA" id="ARBA00023002"/>
    </source>
</evidence>
<dbReference type="AlphaFoldDB" id="V2XZ08"/>
<evidence type="ECO:0000256" key="4">
    <source>
        <dbReference type="ARBA" id="ARBA00022723"/>
    </source>
</evidence>
<keyword evidence="9" id="KW-1185">Reference proteome</keyword>
<dbReference type="KEGG" id="mrr:Moror_17371"/>
<dbReference type="GO" id="GO:0004497">
    <property type="term" value="F:monooxygenase activity"/>
    <property type="evidence" value="ECO:0007669"/>
    <property type="project" value="UniProtKB-KW"/>
</dbReference>
<keyword evidence="3" id="KW-0349">Heme</keyword>
<keyword evidence="7" id="KW-0503">Monooxygenase</keyword>
<comment type="similarity">
    <text evidence="2">Belongs to the cytochrome P450 family.</text>
</comment>
<dbReference type="HOGENOM" id="CLU_1147436_0_0_1"/>